<dbReference type="PRINTS" id="PR00033">
    <property type="entry name" value="HTHASNC"/>
</dbReference>
<keyword evidence="1" id="KW-0805">Transcription regulation</keyword>
<dbReference type="Pfam" id="PF01037">
    <property type="entry name" value="AsnC_trans_reg"/>
    <property type="match status" value="1"/>
</dbReference>
<dbReference type="EMBL" id="JACIUV010000002">
    <property type="protein sequence ID" value="MBB1116552.1"/>
    <property type="molecule type" value="Genomic_DNA"/>
</dbReference>
<dbReference type="GO" id="GO:0043200">
    <property type="term" value="P:response to amino acid"/>
    <property type="evidence" value="ECO:0007669"/>
    <property type="project" value="TreeGrafter"/>
</dbReference>
<dbReference type="Proteomes" id="UP000550609">
    <property type="component" value="Unassembled WGS sequence"/>
</dbReference>
<dbReference type="EMBL" id="LDJH01000012">
    <property type="protein sequence ID" value="KRG58192.1"/>
    <property type="molecule type" value="Genomic_DNA"/>
</dbReference>
<dbReference type="InterPro" id="IPR019887">
    <property type="entry name" value="Tscrpt_reg_AsnC/Lrp_C"/>
</dbReference>
<accession>A0A7W3YUX1</accession>
<reference evidence="6 8" key="2">
    <citation type="submission" date="2020-08" db="EMBL/GenBank/DDBJ databases">
        <title>Stenotrophomonas sp. W1S232.</title>
        <authorList>
            <person name="Deng Y."/>
        </authorList>
    </citation>
    <scope>NUCLEOTIDE SEQUENCE [LARGE SCALE GENOMIC DNA]</scope>
    <source>
        <strain evidence="6 8">W1S232</strain>
    </source>
</reference>
<dbReference type="InterPro" id="IPR036388">
    <property type="entry name" value="WH-like_DNA-bd_sf"/>
</dbReference>
<name>A0A0R0BM46_9GAMM</name>
<keyword evidence="7" id="KW-1185">Reference proteome</keyword>
<dbReference type="InterPro" id="IPR000485">
    <property type="entry name" value="AsnC-type_HTH_dom"/>
</dbReference>
<dbReference type="InterPro" id="IPR019888">
    <property type="entry name" value="Tscrpt_reg_AsnC-like"/>
</dbReference>
<dbReference type="PANTHER" id="PTHR30154:SF53">
    <property type="entry name" value="HTH-TYPE TRANSCRIPTIONAL REGULATOR LRPC"/>
    <property type="match status" value="1"/>
</dbReference>
<feature type="domain" description="HTH asnC-type" evidence="4">
    <location>
        <begin position="3"/>
        <end position="69"/>
    </location>
</feature>
<evidence type="ECO:0000259" key="4">
    <source>
        <dbReference type="PROSITE" id="PS50956"/>
    </source>
</evidence>
<evidence type="ECO:0000256" key="1">
    <source>
        <dbReference type="ARBA" id="ARBA00023015"/>
    </source>
</evidence>
<dbReference type="GO" id="GO:0043565">
    <property type="term" value="F:sequence-specific DNA binding"/>
    <property type="evidence" value="ECO:0007669"/>
    <property type="project" value="InterPro"/>
</dbReference>
<organism evidence="5 7">
    <name type="scientific">Stenotrophomonas koreensis</name>
    <dbReference type="NCBI Taxonomy" id="266128"/>
    <lineage>
        <taxon>Bacteria</taxon>
        <taxon>Pseudomonadati</taxon>
        <taxon>Pseudomonadota</taxon>
        <taxon>Gammaproteobacteria</taxon>
        <taxon>Lysobacterales</taxon>
        <taxon>Lysobacteraceae</taxon>
        <taxon>Stenotrophomonas</taxon>
    </lineage>
</organism>
<evidence type="ECO:0000313" key="7">
    <source>
        <dbReference type="Proteomes" id="UP000051254"/>
    </source>
</evidence>
<dbReference type="SUPFAM" id="SSF46785">
    <property type="entry name" value="Winged helix' DNA-binding domain"/>
    <property type="match status" value="1"/>
</dbReference>
<dbReference type="InterPro" id="IPR019885">
    <property type="entry name" value="Tscrpt_reg_HTH_AsnC-type_CS"/>
</dbReference>
<dbReference type="Gene3D" id="3.30.70.920">
    <property type="match status" value="1"/>
</dbReference>
<dbReference type="AlphaFoldDB" id="A0A0R0BM46"/>
<dbReference type="STRING" id="266128.ABB25_07865"/>
<dbReference type="GO" id="GO:0005829">
    <property type="term" value="C:cytosol"/>
    <property type="evidence" value="ECO:0007669"/>
    <property type="project" value="TreeGrafter"/>
</dbReference>
<dbReference type="Gene3D" id="1.10.10.10">
    <property type="entry name" value="Winged helix-like DNA-binding domain superfamily/Winged helix DNA-binding domain"/>
    <property type="match status" value="1"/>
</dbReference>
<dbReference type="InterPro" id="IPR036390">
    <property type="entry name" value="WH_DNA-bd_sf"/>
</dbReference>
<dbReference type="InterPro" id="IPR011008">
    <property type="entry name" value="Dimeric_a/b-barrel"/>
</dbReference>
<dbReference type="Proteomes" id="UP000051254">
    <property type="component" value="Unassembled WGS sequence"/>
</dbReference>
<dbReference type="PANTHER" id="PTHR30154">
    <property type="entry name" value="LEUCINE-RESPONSIVE REGULATORY PROTEIN"/>
    <property type="match status" value="1"/>
</dbReference>
<dbReference type="PROSITE" id="PS00519">
    <property type="entry name" value="HTH_ASNC_1"/>
    <property type="match status" value="1"/>
</dbReference>
<dbReference type="PATRIC" id="fig|266128.3.peg.443"/>
<comment type="caution">
    <text evidence="5">The sequence shown here is derived from an EMBL/GenBank/DDBJ whole genome shotgun (WGS) entry which is preliminary data.</text>
</comment>
<proteinExistence type="predicted"/>
<keyword evidence="3" id="KW-0804">Transcription</keyword>
<evidence type="ECO:0000256" key="3">
    <source>
        <dbReference type="ARBA" id="ARBA00023163"/>
    </source>
</evidence>
<evidence type="ECO:0000313" key="8">
    <source>
        <dbReference type="Proteomes" id="UP000550609"/>
    </source>
</evidence>
<evidence type="ECO:0000313" key="5">
    <source>
        <dbReference type="EMBL" id="KRG58192.1"/>
    </source>
</evidence>
<evidence type="ECO:0000313" key="6">
    <source>
        <dbReference type="EMBL" id="MBB1116552.1"/>
    </source>
</evidence>
<dbReference type="PROSITE" id="PS50956">
    <property type="entry name" value="HTH_ASNC_2"/>
    <property type="match status" value="1"/>
</dbReference>
<dbReference type="SUPFAM" id="SSF54909">
    <property type="entry name" value="Dimeric alpha+beta barrel"/>
    <property type="match status" value="1"/>
</dbReference>
<dbReference type="SMART" id="SM00344">
    <property type="entry name" value="HTH_ASNC"/>
    <property type="match status" value="1"/>
</dbReference>
<reference evidence="5 7" key="1">
    <citation type="submission" date="2015-05" db="EMBL/GenBank/DDBJ databases">
        <title>Genome sequencing and analysis of members of genus Stenotrophomonas.</title>
        <authorList>
            <person name="Patil P.P."/>
            <person name="Midha S."/>
            <person name="Patil P.B."/>
        </authorList>
    </citation>
    <scope>NUCLEOTIDE SEQUENCE [LARGE SCALE GENOMIC DNA]</scope>
    <source>
        <strain evidence="5 7">DSM 17805</strain>
    </source>
</reference>
<sequence length="143" mass="15284">MTISQADAQLLDLLREDARASTAALARRLGVSRTTVQSRIERLQHSGIIAGYTVRLGQAMERQQVRAHISITVMPKKMPAVVRALQAIAAVRSLHSVSGVHDLVAMAAVDGVAAMDELTDAIGAIDGVERTTTAVILGTKFER</sequence>
<evidence type="ECO:0000256" key="2">
    <source>
        <dbReference type="ARBA" id="ARBA00023125"/>
    </source>
</evidence>
<dbReference type="Pfam" id="PF13404">
    <property type="entry name" value="HTH_AsnC-type"/>
    <property type="match status" value="1"/>
</dbReference>
<accession>A0A0R0BM46</accession>
<keyword evidence="2" id="KW-0238">DNA-binding</keyword>
<gene>
    <name evidence="5" type="ORF">ABB25_07865</name>
    <name evidence="6" type="ORF">H4O09_05700</name>
</gene>
<protein>
    <submittedName>
        <fullName evidence="5 6">AsnC family transcriptional regulator</fullName>
    </submittedName>
</protein>
<dbReference type="RefSeq" id="WP_057665627.1">
    <property type="nucleotide sequence ID" value="NZ_JACIUV010000002.1"/>
</dbReference>
<dbReference type="OrthoDB" id="5476at2"/>